<dbReference type="GO" id="GO:0051539">
    <property type="term" value="F:4 iron, 4 sulfur cluster binding"/>
    <property type="evidence" value="ECO:0007669"/>
    <property type="project" value="UniProtKB-UniRule"/>
</dbReference>
<keyword evidence="2" id="KW-0411">Iron-sulfur</keyword>
<dbReference type="GO" id="GO:0006779">
    <property type="term" value="P:porphyrin-containing compound biosynthetic process"/>
    <property type="evidence" value="ECO:0007669"/>
    <property type="project" value="InterPro"/>
</dbReference>
<comment type="similarity">
    <text evidence="1">Belongs to the anaerobic coproporphyrinogen-III oxidase family. HemW subfamily.</text>
</comment>
<name>A0A6N9NIQ2_9FLAO</name>
<dbReference type="CDD" id="cd01335">
    <property type="entry name" value="Radical_SAM"/>
    <property type="match status" value="1"/>
</dbReference>
<dbReference type="SUPFAM" id="SSF102114">
    <property type="entry name" value="Radical SAM enzymes"/>
    <property type="match status" value="1"/>
</dbReference>
<keyword evidence="5" id="KW-1185">Reference proteome</keyword>
<dbReference type="SFLD" id="SFLDF00562">
    <property type="entry name" value="HemN-like__clustered_with_heat"/>
    <property type="match status" value="1"/>
</dbReference>
<sequence length="376" mass="42538">MAGIYIHVPFCKQACHYCDFHFSTSLKNKKPLIDGILKELELRKAYLHSKKIDTIYFGGGTPSLLDTEEIQQILAQINTLFKVATDAEITLEANPDDLTIPKIKSLKAAGINRLSIGIQSFYDEDLSDMNRAHNANEAKVVVQNCLNQGFEHLSIDLIYGGTTLSDENWIQNLKTAFNSGINHLSAYSLTVEPKTALSSFIAKGKKAPLEDEKSIRHFELLKSMAKEHGFEHYEISNLAKPGHYSTHNTNYWKGEPYLGVGPSAHSFVGNSRQWNVRNNAQYIKLVSEKGDYFKQEQLSPYDQYNEYIMTALRTTWGVDFNRIQERFGAELLSYLEEQIQQISNNLIEETAIGFKLSTAGMNVADTVISECFWVEN</sequence>
<feature type="domain" description="Radical SAM core" evidence="3">
    <location>
        <begin position="1"/>
        <end position="231"/>
    </location>
</feature>
<keyword evidence="2" id="KW-0143">Chaperone</keyword>
<evidence type="ECO:0000313" key="5">
    <source>
        <dbReference type="Proteomes" id="UP000470771"/>
    </source>
</evidence>
<keyword evidence="2" id="KW-0479">Metal-binding</keyword>
<dbReference type="SFLD" id="SFLDF00288">
    <property type="entry name" value="HemN-like__clustered_with_nucl"/>
    <property type="match status" value="1"/>
</dbReference>
<keyword evidence="2" id="KW-0963">Cytoplasm</keyword>
<keyword evidence="2" id="KW-0408">Iron</keyword>
<dbReference type="InterPro" id="IPR058240">
    <property type="entry name" value="rSAM_sf"/>
</dbReference>
<dbReference type="GO" id="GO:0046872">
    <property type="term" value="F:metal ion binding"/>
    <property type="evidence" value="ECO:0007669"/>
    <property type="project" value="UniProtKB-UniRule"/>
</dbReference>
<accession>A0A6N9NIQ2</accession>
<evidence type="ECO:0000259" key="3">
    <source>
        <dbReference type="PROSITE" id="PS51918"/>
    </source>
</evidence>
<dbReference type="PROSITE" id="PS51918">
    <property type="entry name" value="RADICAL_SAM"/>
    <property type="match status" value="1"/>
</dbReference>
<reference evidence="4 5" key="1">
    <citation type="submission" date="2019-12" db="EMBL/GenBank/DDBJ databases">
        <authorList>
            <person name="Zhao J."/>
        </authorList>
    </citation>
    <scope>NUCLEOTIDE SEQUENCE [LARGE SCALE GENOMIC DNA]</scope>
    <source>
        <strain evidence="4 5">S-15</strain>
    </source>
</reference>
<keyword evidence="2" id="KW-0004">4Fe-4S</keyword>
<evidence type="ECO:0000256" key="2">
    <source>
        <dbReference type="RuleBase" id="RU364116"/>
    </source>
</evidence>
<keyword evidence="2" id="KW-0949">S-adenosyl-L-methionine</keyword>
<comment type="subcellular location">
    <subcellularLocation>
        <location evidence="2">Cytoplasm</location>
    </subcellularLocation>
</comment>
<comment type="caution">
    <text evidence="4">The sequence shown here is derived from an EMBL/GenBank/DDBJ whole genome shotgun (WGS) entry which is preliminary data.</text>
</comment>
<dbReference type="Pfam" id="PF04055">
    <property type="entry name" value="Radical_SAM"/>
    <property type="match status" value="1"/>
</dbReference>
<dbReference type="PANTHER" id="PTHR13932">
    <property type="entry name" value="COPROPORPHYRINIGEN III OXIDASE"/>
    <property type="match status" value="1"/>
</dbReference>
<proteinExistence type="inferred from homology"/>
<dbReference type="NCBIfam" id="TIGR00539">
    <property type="entry name" value="hemN_rel"/>
    <property type="match status" value="1"/>
</dbReference>
<dbReference type="InterPro" id="IPR023404">
    <property type="entry name" value="rSAM_horseshoe"/>
</dbReference>
<comment type="function">
    <text evidence="2">Probably acts as a heme chaperone, transferring heme to an unknown acceptor. Binds one molecule of heme per monomer, possibly covalently. Binds 1 [4Fe-4S] cluster. The cluster is coordinated with 3 cysteines and an exchangeable S-adenosyl-L-methionine.</text>
</comment>
<evidence type="ECO:0000256" key="1">
    <source>
        <dbReference type="ARBA" id="ARBA00006100"/>
    </source>
</evidence>
<dbReference type="SFLD" id="SFLDG01065">
    <property type="entry name" value="anaerobic_coproporphyrinogen-I"/>
    <property type="match status" value="1"/>
</dbReference>
<dbReference type="InterPro" id="IPR010723">
    <property type="entry name" value="HemN_C"/>
</dbReference>
<dbReference type="RefSeq" id="WP_160631871.1">
    <property type="nucleotide sequence ID" value="NZ_WWNE01000004.1"/>
</dbReference>
<dbReference type="Pfam" id="PF06969">
    <property type="entry name" value="HemN_C"/>
    <property type="match status" value="1"/>
</dbReference>
<dbReference type="InterPro" id="IPR004559">
    <property type="entry name" value="HemW-like"/>
</dbReference>
<dbReference type="PANTHER" id="PTHR13932:SF5">
    <property type="entry name" value="RADICAL S-ADENOSYL METHIONINE DOMAIN-CONTAINING PROTEIN 1, MITOCHONDRIAL"/>
    <property type="match status" value="1"/>
</dbReference>
<dbReference type="EMBL" id="WWNE01000004">
    <property type="protein sequence ID" value="NBG65077.1"/>
    <property type="molecule type" value="Genomic_DNA"/>
</dbReference>
<dbReference type="InterPro" id="IPR034505">
    <property type="entry name" value="Coproporphyrinogen-III_oxidase"/>
</dbReference>
<dbReference type="Proteomes" id="UP000470771">
    <property type="component" value="Unassembled WGS sequence"/>
</dbReference>
<protein>
    <recommendedName>
        <fullName evidence="2">Heme chaperone HemW</fullName>
    </recommendedName>
</protein>
<dbReference type="GO" id="GO:0005737">
    <property type="term" value="C:cytoplasm"/>
    <property type="evidence" value="ECO:0007669"/>
    <property type="project" value="UniProtKB-SubCell"/>
</dbReference>
<dbReference type="AlphaFoldDB" id="A0A6N9NIQ2"/>
<dbReference type="InterPro" id="IPR007197">
    <property type="entry name" value="rSAM"/>
</dbReference>
<dbReference type="Gene3D" id="3.80.30.20">
    <property type="entry name" value="tm_1862 like domain"/>
    <property type="match status" value="1"/>
</dbReference>
<dbReference type="InterPro" id="IPR006638">
    <property type="entry name" value="Elp3/MiaA/NifB-like_rSAM"/>
</dbReference>
<keyword evidence="2" id="KW-0349">Heme</keyword>
<evidence type="ECO:0000313" key="4">
    <source>
        <dbReference type="EMBL" id="NBG65077.1"/>
    </source>
</evidence>
<organism evidence="4 5">
    <name type="scientific">Acidiluteibacter ferrifornacis</name>
    <dbReference type="NCBI Taxonomy" id="2692424"/>
    <lineage>
        <taxon>Bacteria</taxon>
        <taxon>Pseudomonadati</taxon>
        <taxon>Bacteroidota</taxon>
        <taxon>Flavobacteriia</taxon>
        <taxon>Flavobacteriales</taxon>
        <taxon>Cryomorphaceae</taxon>
        <taxon>Acidiluteibacter</taxon>
    </lineage>
</organism>
<gene>
    <name evidence="4" type="primary">hemW</name>
    <name evidence="4" type="ORF">GQN54_03045</name>
</gene>
<dbReference type="GO" id="GO:0004109">
    <property type="term" value="F:coproporphyrinogen oxidase activity"/>
    <property type="evidence" value="ECO:0007669"/>
    <property type="project" value="InterPro"/>
</dbReference>
<dbReference type="SFLD" id="SFLDS00029">
    <property type="entry name" value="Radical_SAM"/>
    <property type="match status" value="1"/>
</dbReference>
<dbReference type="SMART" id="SM00729">
    <property type="entry name" value="Elp3"/>
    <property type="match status" value="1"/>
</dbReference>